<dbReference type="SUPFAM" id="SSF75615">
    <property type="entry name" value="Siroheme synthase middle domains-like"/>
    <property type="match status" value="1"/>
</dbReference>
<keyword evidence="9" id="KW-1185">Reference proteome</keyword>
<dbReference type="SUPFAM" id="SSF51735">
    <property type="entry name" value="NAD(P)-binding Rossmann-fold domains"/>
    <property type="match status" value="1"/>
</dbReference>
<dbReference type="InterPro" id="IPR006367">
    <property type="entry name" value="Sirohaem_synthase_N"/>
</dbReference>
<dbReference type="EC" id="1.3.1.76" evidence="2"/>
<keyword evidence="5" id="KW-0627">Porphyrin biosynthesis</keyword>
<dbReference type="AlphaFoldDB" id="A0A9X3WFC7"/>
<dbReference type="Gene3D" id="1.10.8.610">
    <property type="entry name" value="SirC, precorrin-2 dehydrogenase, C-terminal helical domain-like"/>
    <property type="match status" value="1"/>
</dbReference>
<dbReference type="PANTHER" id="PTHR35330:SF1">
    <property type="entry name" value="SIROHEME BIOSYNTHESIS PROTEIN MET8"/>
    <property type="match status" value="1"/>
</dbReference>
<dbReference type="InterPro" id="IPR036291">
    <property type="entry name" value="NAD(P)-bd_dom_sf"/>
</dbReference>
<dbReference type="InterPro" id="IPR028281">
    <property type="entry name" value="Sirohaem_synthase_central"/>
</dbReference>
<dbReference type="EMBL" id="JAMQKC010000017">
    <property type="protein sequence ID" value="MDC3417973.1"/>
    <property type="molecule type" value="Genomic_DNA"/>
</dbReference>
<organism evidence="8 9">
    <name type="scientific">Aquibacillus salsiterrae</name>
    <dbReference type="NCBI Taxonomy" id="2950439"/>
    <lineage>
        <taxon>Bacteria</taxon>
        <taxon>Bacillati</taxon>
        <taxon>Bacillota</taxon>
        <taxon>Bacilli</taxon>
        <taxon>Bacillales</taxon>
        <taxon>Bacillaceae</taxon>
        <taxon>Aquibacillus</taxon>
    </lineage>
</organism>
<evidence type="ECO:0000256" key="5">
    <source>
        <dbReference type="ARBA" id="ARBA00023244"/>
    </source>
</evidence>
<evidence type="ECO:0000259" key="7">
    <source>
        <dbReference type="Pfam" id="PF14824"/>
    </source>
</evidence>
<dbReference type="InterPro" id="IPR042518">
    <property type="entry name" value="SirC_C"/>
</dbReference>
<accession>A0A9X3WFC7</accession>
<dbReference type="Gene3D" id="3.40.50.720">
    <property type="entry name" value="NAD(P)-binding Rossmann-like Domain"/>
    <property type="match status" value="1"/>
</dbReference>
<dbReference type="PANTHER" id="PTHR35330">
    <property type="entry name" value="SIROHEME BIOSYNTHESIS PROTEIN MET8"/>
    <property type="match status" value="1"/>
</dbReference>
<evidence type="ECO:0000256" key="3">
    <source>
        <dbReference type="ARBA" id="ARBA00023002"/>
    </source>
</evidence>
<dbReference type="NCBIfam" id="NF005222">
    <property type="entry name" value="PRK06718.1"/>
    <property type="match status" value="1"/>
</dbReference>
<evidence type="ECO:0000256" key="2">
    <source>
        <dbReference type="ARBA" id="ARBA00012400"/>
    </source>
</evidence>
<dbReference type="InterPro" id="IPR028161">
    <property type="entry name" value="Met8-like"/>
</dbReference>
<dbReference type="Pfam" id="PF13241">
    <property type="entry name" value="NAD_binding_7"/>
    <property type="match status" value="1"/>
</dbReference>
<dbReference type="Proteomes" id="UP001145069">
    <property type="component" value="Unassembled WGS sequence"/>
</dbReference>
<dbReference type="NCBIfam" id="TIGR01470">
    <property type="entry name" value="cysG_Nterm"/>
    <property type="match status" value="1"/>
</dbReference>
<dbReference type="GO" id="GO:0043115">
    <property type="term" value="F:precorrin-2 dehydrogenase activity"/>
    <property type="evidence" value="ECO:0007669"/>
    <property type="project" value="UniProtKB-EC"/>
</dbReference>
<keyword evidence="3" id="KW-0560">Oxidoreductase</keyword>
<dbReference type="Pfam" id="PF14824">
    <property type="entry name" value="Sirohm_synth_M"/>
    <property type="match status" value="1"/>
</dbReference>
<evidence type="ECO:0000256" key="1">
    <source>
        <dbReference type="ARBA" id="ARBA00005010"/>
    </source>
</evidence>
<dbReference type="Pfam" id="PF22440">
    <property type="entry name" value="SirC_C"/>
    <property type="match status" value="1"/>
</dbReference>
<evidence type="ECO:0000313" key="9">
    <source>
        <dbReference type="Proteomes" id="UP001145069"/>
    </source>
</evidence>
<evidence type="ECO:0000313" key="8">
    <source>
        <dbReference type="EMBL" id="MDC3417973.1"/>
    </source>
</evidence>
<dbReference type="GO" id="GO:0019354">
    <property type="term" value="P:siroheme biosynthetic process"/>
    <property type="evidence" value="ECO:0007669"/>
    <property type="project" value="InterPro"/>
</dbReference>
<dbReference type="RefSeq" id="WP_272447036.1">
    <property type="nucleotide sequence ID" value="NZ_JAMQKC010000017.1"/>
</dbReference>
<feature type="domain" description="Siroheme synthase central" evidence="7">
    <location>
        <begin position="118"/>
        <end position="144"/>
    </location>
</feature>
<protein>
    <recommendedName>
        <fullName evidence="2">precorrin-2 dehydrogenase</fullName>
        <ecNumber evidence="2">1.3.1.76</ecNumber>
    </recommendedName>
</protein>
<reference evidence="8" key="1">
    <citation type="submission" date="2022-06" db="EMBL/GenBank/DDBJ databases">
        <title>Aquibacillus sp. a new bacterium isolated from soil saline samples.</title>
        <authorList>
            <person name="Galisteo C."/>
            <person name="De La Haba R."/>
            <person name="Sanchez-Porro C."/>
            <person name="Ventosa A."/>
        </authorList>
    </citation>
    <scope>NUCLEOTIDE SEQUENCE</scope>
    <source>
        <strain evidence="8">3ASR75-54</strain>
    </source>
</reference>
<comment type="caution">
    <text evidence="8">The sequence shown here is derived from an EMBL/GenBank/DDBJ whole genome shotgun (WGS) entry which is preliminary data.</text>
</comment>
<dbReference type="GO" id="GO:0004325">
    <property type="term" value="F:ferrochelatase activity"/>
    <property type="evidence" value="ECO:0007669"/>
    <property type="project" value="InterPro"/>
</dbReference>
<comment type="catalytic activity">
    <reaction evidence="6">
        <text>precorrin-2 + NAD(+) = sirohydrochlorin + NADH + 2 H(+)</text>
        <dbReference type="Rhea" id="RHEA:15613"/>
        <dbReference type="ChEBI" id="CHEBI:15378"/>
        <dbReference type="ChEBI" id="CHEBI:57540"/>
        <dbReference type="ChEBI" id="CHEBI:57945"/>
        <dbReference type="ChEBI" id="CHEBI:58351"/>
        <dbReference type="ChEBI" id="CHEBI:58827"/>
        <dbReference type="EC" id="1.3.1.76"/>
    </reaction>
</comment>
<gene>
    <name evidence="8" type="ORF">NC799_13825</name>
</gene>
<sequence>MNFLPLSIDLSNKQVLVVGGGKIAERRINKLIDAHADITVISPTITDKLLPLVNQNIIKWNKKKFEPKDLTDAFLVMAATNDSVINKQVVDATPNQTLINVVDNPNLGNIQFPTHFRRGRLSISITTDGASPKLAKKIKNELAKTYDSRYELYLDFLFNARQLIKKANINKQEKDILLEQLLEDKFLHKERQQKHLHWLTTLFKK</sequence>
<proteinExistence type="predicted"/>
<name>A0A9X3WFC7_9BACI</name>
<comment type="pathway">
    <text evidence="1">Porphyrin-containing compound metabolism; siroheme biosynthesis; sirohydrochlorin from precorrin-2: step 1/1.</text>
</comment>
<evidence type="ECO:0000256" key="6">
    <source>
        <dbReference type="ARBA" id="ARBA00047561"/>
    </source>
</evidence>
<keyword evidence="4" id="KW-0520">NAD</keyword>
<evidence type="ECO:0000256" key="4">
    <source>
        <dbReference type="ARBA" id="ARBA00023027"/>
    </source>
</evidence>